<dbReference type="CDD" id="cd00159">
    <property type="entry name" value="RhoGAP"/>
    <property type="match status" value="1"/>
</dbReference>
<feature type="compositionally biased region" description="Acidic residues" evidence="3">
    <location>
        <begin position="399"/>
        <end position="408"/>
    </location>
</feature>
<dbReference type="InterPro" id="IPR008936">
    <property type="entry name" value="Rho_GTPase_activation_prot"/>
</dbReference>
<dbReference type="Pfam" id="PF00169">
    <property type="entry name" value="PH"/>
    <property type="match status" value="1"/>
</dbReference>
<keyword evidence="2" id="KW-0175">Coiled coil</keyword>
<evidence type="ECO:0000259" key="5">
    <source>
        <dbReference type="PROSITE" id="PS50238"/>
    </source>
</evidence>
<feature type="compositionally biased region" description="Polar residues" evidence="3">
    <location>
        <begin position="874"/>
        <end position="885"/>
    </location>
</feature>
<comment type="caution">
    <text evidence="6">The sequence shown here is derived from an EMBL/GenBank/DDBJ whole genome shotgun (WGS) entry which is preliminary data.</text>
</comment>
<dbReference type="GO" id="GO:0005096">
    <property type="term" value="F:GTPase activator activity"/>
    <property type="evidence" value="ECO:0007669"/>
    <property type="project" value="UniProtKB-KW"/>
</dbReference>
<feature type="region of interest" description="Disordered" evidence="3">
    <location>
        <begin position="388"/>
        <end position="426"/>
    </location>
</feature>
<dbReference type="EMBL" id="CM029040">
    <property type="protein sequence ID" value="KAG2638838.1"/>
    <property type="molecule type" value="Genomic_DNA"/>
</dbReference>
<dbReference type="InterPro" id="IPR000198">
    <property type="entry name" value="RhoGAP_dom"/>
</dbReference>
<dbReference type="InterPro" id="IPR052799">
    <property type="entry name" value="Rho_GAP_Regulators"/>
</dbReference>
<proteinExistence type="predicted"/>
<dbReference type="Gene3D" id="1.10.555.10">
    <property type="entry name" value="Rho GTPase activation protein"/>
    <property type="match status" value="1"/>
</dbReference>
<reference evidence="6" key="1">
    <citation type="submission" date="2020-05" db="EMBL/GenBank/DDBJ databases">
        <title>WGS assembly of Panicum virgatum.</title>
        <authorList>
            <person name="Lovell J.T."/>
            <person name="Jenkins J."/>
            <person name="Shu S."/>
            <person name="Juenger T.E."/>
            <person name="Schmutz J."/>
        </authorList>
    </citation>
    <scope>NUCLEOTIDE SEQUENCE</scope>
    <source>
        <strain evidence="6">AP13</strain>
    </source>
</reference>
<feature type="coiled-coil region" evidence="2">
    <location>
        <begin position="665"/>
        <end position="699"/>
    </location>
</feature>
<keyword evidence="1" id="KW-0343">GTPase activation</keyword>
<evidence type="ECO:0000256" key="3">
    <source>
        <dbReference type="SAM" id="MobiDB-lite"/>
    </source>
</evidence>
<feature type="coiled-coil region" evidence="2">
    <location>
        <begin position="606"/>
        <end position="640"/>
    </location>
</feature>
<gene>
    <name evidence="6" type="ORF">PVAP13_2NG619200</name>
</gene>
<organism evidence="6 7">
    <name type="scientific">Panicum virgatum</name>
    <name type="common">Blackwell switchgrass</name>
    <dbReference type="NCBI Taxonomy" id="38727"/>
    <lineage>
        <taxon>Eukaryota</taxon>
        <taxon>Viridiplantae</taxon>
        <taxon>Streptophyta</taxon>
        <taxon>Embryophyta</taxon>
        <taxon>Tracheophyta</taxon>
        <taxon>Spermatophyta</taxon>
        <taxon>Magnoliopsida</taxon>
        <taxon>Liliopsida</taxon>
        <taxon>Poales</taxon>
        <taxon>Poaceae</taxon>
        <taxon>PACMAD clade</taxon>
        <taxon>Panicoideae</taxon>
        <taxon>Panicodae</taxon>
        <taxon>Paniceae</taxon>
        <taxon>Panicinae</taxon>
        <taxon>Panicum</taxon>
        <taxon>Panicum sect. Hiantes</taxon>
    </lineage>
</organism>
<dbReference type="AlphaFoldDB" id="A0A8T0VUY9"/>
<dbReference type="SUPFAM" id="SSF50729">
    <property type="entry name" value="PH domain-like"/>
    <property type="match status" value="1"/>
</dbReference>
<feature type="compositionally biased region" description="Acidic residues" evidence="3">
    <location>
        <begin position="460"/>
        <end position="470"/>
    </location>
</feature>
<evidence type="ECO:0000256" key="2">
    <source>
        <dbReference type="SAM" id="Coils"/>
    </source>
</evidence>
<dbReference type="PROSITE" id="PS50003">
    <property type="entry name" value="PH_DOMAIN"/>
    <property type="match status" value="1"/>
</dbReference>
<feature type="domain" description="Rho-GAP" evidence="5">
    <location>
        <begin position="180"/>
        <end position="380"/>
    </location>
</feature>
<feature type="region of interest" description="Disordered" evidence="3">
    <location>
        <begin position="449"/>
        <end position="484"/>
    </location>
</feature>
<dbReference type="PANTHER" id="PTHR46265">
    <property type="entry name" value="RHO GTPASE-ACTIVATING PROTEIN 7"/>
    <property type="match status" value="1"/>
</dbReference>
<keyword evidence="7" id="KW-1185">Reference proteome</keyword>
<feature type="region of interest" description="Disordered" evidence="3">
    <location>
        <begin position="757"/>
        <end position="793"/>
    </location>
</feature>
<evidence type="ECO:0000256" key="1">
    <source>
        <dbReference type="ARBA" id="ARBA00022468"/>
    </source>
</evidence>
<accession>A0A8T0VUY9</accession>
<name>A0A8T0VUY9_PANVG</name>
<dbReference type="InterPro" id="IPR001849">
    <property type="entry name" value="PH_domain"/>
</dbReference>
<dbReference type="Gene3D" id="2.30.29.30">
    <property type="entry name" value="Pleckstrin-homology domain (PH domain)/Phosphotyrosine-binding domain (PTB)"/>
    <property type="match status" value="1"/>
</dbReference>
<feature type="compositionally biased region" description="Basic and acidic residues" evidence="3">
    <location>
        <begin position="409"/>
        <end position="420"/>
    </location>
</feature>
<evidence type="ECO:0000313" key="6">
    <source>
        <dbReference type="EMBL" id="KAG2638838.1"/>
    </source>
</evidence>
<feature type="region of interest" description="Disordered" evidence="3">
    <location>
        <begin position="851"/>
        <end position="885"/>
    </location>
</feature>
<evidence type="ECO:0008006" key="8">
    <source>
        <dbReference type="Google" id="ProtNLM"/>
    </source>
</evidence>
<protein>
    <recommendedName>
        <fullName evidence="8">Rho GTPase-activating protein 7</fullName>
    </recommendedName>
</protein>
<evidence type="ECO:0000259" key="4">
    <source>
        <dbReference type="PROSITE" id="PS50003"/>
    </source>
</evidence>
<dbReference type="Proteomes" id="UP000823388">
    <property type="component" value="Chromosome 2N"/>
</dbReference>
<dbReference type="Pfam" id="PF14389">
    <property type="entry name" value="Lzipper-MIP1"/>
    <property type="match status" value="1"/>
</dbReference>
<dbReference type="Pfam" id="PF00620">
    <property type="entry name" value="RhoGAP"/>
    <property type="match status" value="1"/>
</dbReference>
<evidence type="ECO:0000313" key="7">
    <source>
        <dbReference type="Proteomes" id="UP000823388"/>
    </source>
</evidence>
<dbReference type="GO" id="GO:0007165">
    <property type="term" value="P:signal transduction"/>
    <property type="evidence" value="ECO:0007669"/>
    <property type="project" value="InterPro"/>
</dbReference>
<dbReference type="PROSITE" id="PS50238">
    <property type="entry name" value="RHOGAP"/>
    <property type="match status" value="1"/>
</dbReference>
<dbReference type="FunFam" id="1.10.555.10:FF:000052">
    <property type="entry name" value="Rho GTPase-activating protein REN1"/>
    <property type="match status" value="1"/>
</dbReference>
<dbReference type="InterPro" id="IPR011993">
    <property type="entry name" value="PH-like_dom_sf"/>
</dbReference>
<feature type="domain" description="PH" evidence="4">
    <location>
        <begin position="26"/>
        <end position="133"/>
    </location>
</feature>
<dbReference type="PANTHER" id="PTHR46265:SF6">
    <property type="entry name" value="OS07G0658300 PROTEIN"/>
    <property type="match status" value="1"/>
</dbReference>
<dbReference type="InterPro" id="IPR025757">
    <property type="entry name" value="MIP1_Leuzipper"/>
</dbReference>
<dbReference type="SMART" id="SM00324">
    <property type="entry name" value="RhoGAP"/>
    <property type="match status" value="1"/>
</dbReference>
<dbReference type="SUPFAM" id="SSF48350">
    <property type="entry name" value="GTPase activation domain, GAP"/>
    <property type="match status" value="1"/>
</dbReference>
<dbReference type="CDD" id="cd00821">
    <property type="entry name" value="PH"/>
    <property type="match status" value="1"/>
</dbReference>
<sequence>MAASASAPGSAERQARGGAALASGNAVFKSGPLFISSKGIGWKSWKKRWFILTRTSLVFFKSDPSTLPQRSGEVNLTLGGIDLNNSGSVVVREDKKLLTVLFPDGRDGRAFTLKAETSEDLFEWKAALEEALAQAPNAALVMGHNGIFRNDTTDVYEGAIPNWREKRPIKSLVVGRPILLALEDIDGSPSFLEKALRFLEKHGIKVEGILRQAADVEEVDRRLQEYEQGRTEFAPEEDAHVIGDCVKHVLRELPSSPVPASCCTALLEAFRLEIKEARINSMRAAVSETFPEPNRRLLQRILRMMHTIASHTAENRMTPSAVAACMAPLLLRPLLAGECEMEDDFDMNGDSAAQLIAAANAANSAQGIVTTLLEEYNNIFNDEHLRCSLSPDSQTGDSGSEESTDDETVDIKDNGFHDAENDVDQDLDDAERILSGKLSETSACTRADLNDYKEVNGNDSDAEPSVEDNTLESNIGPNDAPLSHLTETSSMRVQQALNGKDTSNPVSSHETPLSMGEILLSLDAGIPLAGPGAEYPKDRLSNKPNGNQQHVKRSNLWGRNNARKGQQSELIDPSVEEELAIQRLEVTKNDLQIRIAKEARGNAILQASLERRKQALHERRVALEQDVSRLQEQLQAERDLRAALEVGLSMSSSQLSSSRSMDSKTKAELEEIALAEADVARLKQKVAELHLQLNQQRQHQYGSSVDANDHYQHLPSHISQNIVQPGFDRSIAFCNQEKTQRNEESLPSSSHWRSIKQHVMSHGSSRPFSRKHSLDASLSDSREASTRVPAESGSMLVNIPRTTEGLEYGRSPAVPSSTLVELTTRLDFFKERRSQLMEQLHSLDLGHGSASHGFPYKPSSPWNSPRTRAKNHVQECSSSKRAFAT</sequence>
<dbReference type="SMART" id="SM00233">
    <property type="entry name" value="PH"/>
    <property type="match status" value="1"/>
</dbReference>